<comment type="caution">
    <text evidence="1">The sequence shown here is derived from an EMBL/GenBank/DDBJ whole genome shotgun (WGS) entry which is preliminary data.</text>
</comment>
<dbReference type="InterPro" id="IPR007838">
    <property type="entry name" value="Cell_div_ZapA-like"/>
</dbReference>
<reference evidence="1 2" key="1">
    <citation type="submission" date="2017-08" db="EMBL/GenBank/DDBJ databases">
        <title>Infants hospitalized years apart are colonized by the same room-sourced microbial strains.</title>
        <authorList>
            <person name="Brooks B."/>
            <person name="Olm M.R."/>
            <person name="Firek B.A."/>
            <person name="Baker R."/>
            <person name="Thomas B.C."/>
            <person name="Morowitz M.J."/>
            <person name="Banfield J.F."/>
        </authorList>
    </citation>
    <scope>NUCLEOTIDE SEQUENCE [LARGE SCALE GENOMIC DNA]</scope>
    <source>
        <strain evidence="1">S2_018_000_R3_110</strain>
    </source>
</reference>
<sequence>MGQITLSIAGRSHQVGCRDGEEPKLRALGAVLERHAAAAQRASGGSSERTLLYIALILADQLAEETVDAPPDPSPGVLERIAERLEAVASALEAGGTDA</sequence>
<protein>
    <submittedName>
        <fullName evidence="1">Cell division protein ZapA</fullName>
    </submittedName>
</protein>
<dbReference type="EMBL" id="QFNF01000002">
    <property type="protein sequence ID" value="PZO80751.1"/>
    <property type="molecule type" value="Genomic_DNA"/>
</dbReference>
<keyword evidence="1" id="KW-0132">Cell division</keyword>
<dbReference type="AlphaFoldDB" id="A0A2W5BCQ3"/>
<accession>A0A2W5BCQ3</accession>
<evidence type="ECO:0000313" key="2">
    <source>
        <dbReference type="Proteomes" id="UP000248614"/>
    </source>
</evidence>
<dbReference type="Proteomes" id="UP000248614">
    <property type="component" value="Unassembled WGS sequence"/>
</dbReference>
<dbReference type="SUPFAM" id="SSF102829">
    <property type="entry name" value="Cell division protein ZapA-like"/>
    <property type="match status" value="1"/>
</dbReference>
<evidence type="ECO:0000313" key="1">
    <source>
        <dbReference type="EMBL" id="PZO80751.1"/>
    </source>
</evidence>
<name>A0A2W5BCQ3_9SPHN</name>
<keyword evidence="1" id="KW-0131">Cell cycle</keyword>
<dbReference type="Pfam" id="PF05164">
    <property type="entry name" value="ZapA"/>
    <property type="match status" value="1"/>
</dbReference>
<dbReference type="GO" id="GO:0051301">
    <property type="term" value="P:cell division"/>
    <property type="evidence" value="ECO:0007669"/>
    <property type="project" value="UniProtKB-KW"/>
</dbReference>
<dbReference type="InterPro" id="IPR036192">
    <property type="entry name" value="Cell_div_ZapA-like_sf"/>
</dbReference>
<gene>
    <name evidence="1" type="ORF">DI632_01570</name>
</gene>
<organism evidence="1 2">
    <name type="scientific">Sphingomonas hengshuiensis</name>
    <dbReference type="NCBI Taxonomy" id="1609977"/>
    <lineage>
        <taxon>Bacteria</taxon>
        <taxon>Pseudomonadati</taxon>
        <taxon>Pseudomonadota</taxon>
        <taxon>Alphaproteobacteria</taxon>
        <taxon>Sphingomonadales</taxon>
        <taxon>Sphingomonadaceae</taxon>
        <taxon>Sphingomonas</taxon>
    </lineage>
</organism>
<proteinExistence type="predicted"/>